<dbReference type="EMBL" id="FR719197">
    <property type="protein sequence ID" value="CBX82206.1"/>
    <property type="molecule type" value="Genomic_DNA"/>
</dbReference>
<name>E5B9J4_ERWAM</name>
<proteinExistence type="predicted"/>
<organism evidence="1">
    <name type="scientific">Erwinia amylovora ATCC BAA-2158</name>
    <dbReference type="NCBI Taxonomy" id="889211"/>
    <lineage>
        <taxon>Bacteria</taxon>
        <taxon>Pseudomonadati</taxon>
        <taxon>Pseudomonadota</taxon>
        <taxon>Gammaproteobacteria</taxon>
        <taxon>Enterobacterales</taxon>
        <taxon>Erwiniaceae</taxon>
        <taxon>Erwinia</taxon>
    </lineage>
</organism>
<reference evidence="1" key="1">
    <citation type="journal article" date="2011" name="J. Bacteriol.">
        <title>Genome Sequence of an Erwinia amylovora Strain with Pathogenicity Restricted to Rubus Plants.</title>
        <authorList>
            <person name="Powney R."/>
            <person name="Smits T.H."/>
            <person name="Sawbridge T."/>
            <person name="Frey B."/>
            <person name="Blom J."/>
            <person name="Frey J.E."/>
            <person name="Plummer K.M."/>
            <person name="Beer S.V."/>
            <person name="Luck J."/>
            <person name="Duffy B."/>
            <person name="Rodoni B."/>
        </authorList>
    </citation>
    <scope>NUCLEOTIDE SEQUENCE</scope>
    <source>
        <strain evidence="1">ATCC BAA-2158</strain>
    </source>
</reference>
<accession>E5B9J4</accession>
<dbReference type="AlphaFoldDB" id="E5B9J4"/>
<sequence>MQKFTRDAKSLVNFIIKWLIFDEISYRREPFLPP</sequence>
<protein>
    <submittedName>
        <fullName evidence="1">Uncharacterized protein</fullName>
    </submittedName>
</protein>
<gene>
    <name evidence="1" type="ORF">EAIL5_3386</name>
</gene>
<evidence type="ECO:0000313" key="1">
    <source>
        <dbReference type="EMBL" id="CBX82206.1"/>
    </source>
</evidence>